<keyword evidence="1" id="KW-0472">Membrane</keyword>
<organism evidence="4 5">
    <name type="scientific">Toxocara canis</name>
    <name type="common">Canine roundworm</name>
    <dbReference type="NCBI Taxonomy" id="6265"/>
    <lineage>
        <taxon>Eukaryota</taxon>
        <taxon>Metazoa</taxon>
        <taxon>Ecdysozoa</taxon>
        <taxon>Nematoda</taxon>
        <taxon>Chromadorea</taxon>
        <taxon>Rhabditida</taxon>
        <taxon>Spirurina</taxon>
        <taxon>Ascaridomorpha</taxon>
        <taxon>Ascaridoidea</taxon>
        <taxon>Toxocaridae</taxon>
        <taxon>Toxocara</taxon>
    </lineage>
</organism>
<dbReference type="GO" id="GO:0038023">
    <property type="term" value="F:signaling receptor activity"/>
    <property type="evidence" value="ECO:0007669"/>
    <property type="project" value="InterPro"/>
</dbReference>
<evidence type="ECO:0000256" key="1">
    <source>
        <dbReference type="SAM" id="Phobius"/>
    </source>
</evidence>
<dbReference type="Proteomes" id="UP000050794">
    <property type="component" value="Unassembled WGS sequence"/>
</dbReference>
<dbReference type="InterPro" id="IPR056780">
    <property type="entry name" value="Renin_r_C"/>
</dbReference>
<sequence length="156" mass="17140">MIRVTGLPVAAQISYDDYQNGVKELGAAINYLTEALSTAYGDQALVEVTTEQSPDITKANAASEKLHNIRKRQAETPFVKHITAMRKALNVYQASSPLSEIFCFTSSDYPAIFAIFAGVVIVLSVAVLFIAVGIWNMDPGKDSIIYRMTTTRMKKD</sequence>
<keyword evidence="4" id="KW-1185">Reference proteome</keyword>
<proteinExistence type="predicted"/>
<reference evidence="5" key="1">
    <citation type="submission" date="2016-06" db="UniProtKB">
        <authorList>
            <consortium name="WormBaseParasite"/>
        </authorList>
    </citation>
    <scope>IDENTIFICATION</scope>
</reference>
<dbReference type="Pfam" id="PF07850">
    <property type="entry name" value="Renin_r"/>
    <property type="match status" value="1"/>
</dbReference>
<evidence type="ECO:0000313" key="5">
    <source>
        <dbReference type="WBParaSite" id="TCNE_0000838601-mRNA-1"/>
    </source>
</evidence>
<feature type="domain" description="Renin receptor-like C-terminal transmembrane spanning segment" evidence="2">
    <location>
        <begin position="100"/>
        <end position="156"/>
    </location>
</feature>
<dbReference type="AlphaFoldDB" id="A0A183UIR6"/>
<gene>
    <name evidence="3" type="ORF">TCNE_LOCUS8386</name>
</gene>
<evidence type="ECO:0000313" key="4">
    <source>
        <dbReference type="Proteomes" id="UP000050794"/>
    </source>
</evidence>
<dbReference type="PANTHER" id="PTHR13351">
    <property type="entry name" value="RENIN RECEPTOR"/>
    <property type="match status" value="1"/>
</dbReference>
<keyword evidence="1" id="KW-0812">Transmembrane</keyword>
<feature type="transmembrane region" description="Helical" evidence="1">
    <location>
        <begin position="111"/>
        <end position="135"/>
    </location>
</feature>
<dbReference type="GO" id="GO:0009897">
    <property type="term" value="C:external side of plasma membrane"/>
    <property type="evidence" value="ECO:0007669"/>
    <property type="project" value="TreeGrafter"/>
</dbReference>
<dbReference type="InterPro" id="IPR012493">
    <property type="entry name" value="Renin_rcpt"/>
</dbReference>
<reference evidence="3 4" key="2">
    <citation type="submission" date="2018-11" db="EMBL/GenBank/DDBJ databases">
        <authorList>
            <consortium name="Pathogen Informatics"/>
        </authorList>
    </citation>
    <scope>NUCLEOTIDE SEQUENCE [LARGE SCALE GENOMIC DNA]</scope>
</reference>
<evidence type="ECO:0000313" key="3">
    <source>
        <dbReference type="EMBL" id="VDM39707.1"/>
    </source>
</evidence>
<protein>
    <submittedName>
        <fullName evidence="5">Renin receptor</fullName>
    </submittedName>
</protein>
<keyword evidence="1" id="KW-1133">Transmembrane helix</keyword>
<dbReference type="EMBL" id="UYWY01019893">
    <property type="protein sequence ID" value="VDM39707.1"/>
    <property type="molecule type" value="Genomic_DNA"/>
</dbReference>
<evidence type="ECO:0000259" key="2">
    <source>
        <dbReference type="Pfam" id="PF07850"/>
    </source>
</evidence>
<dbReference type="GO" id="GO:0030177">
    <property type="term" value="P:positive regulation of Wnt signaling pathway"/>
    <property type="evidence" value="ECO:0007669"/>
    <property type="project" value="TreeGrafter"/>
</dbReference>
<dbReference type="WBParaSite" id="TCNE_0000838601-mRNA-1">
    <property type="protein sequence ID" value="TCNE_0000838601-mRNA-1"/>
    <property type="gene ID" value="TCNE_0000838601"/>
</dbReference>
<accession>A0A183UIR6</accession>
<name>A0A183UIR6_TOXCA</name>
<dbReference type="PANTHER" id="PTHR13351:SF1">
    <property type="entry name" value="RENIN RECEPTOR"/>
    <property type="match status" value="1"/>
</dbReference>